<keyword evidence="4" id="KW-0813">Transport</keyword>
<dbReference type="Pfam" id="PF01794">
    <property type="entry name" value="Ferric_reduct"/>
    <property type="match status" value="1"/>
</dbReference>
<feature type="transmembrane region" description="Helical" evidence="13">
    <location>
        <begin position="201"/>
        <end position="219"/>
    </location>
</feature>
<dbReference type="GO" id="GO:0052851">
    <property type="term" value="F:ferric-chelate reductase (NADPH) activity"/>
    <property type="evidence" value="ECO:0007669"/>
    <property type="project" value="UniProtKB-EC"/>
</dbReference>
<dbReference type="Gene3D" id="3.40.50.80">
    <property type="entry name" value="Nucleotide-binding domain of ferredoxin-NADP reductase (FNR) module"/>
    <property type="match status" value="1"/>
</dbReference>
<dbReference type="SUPFAM" id="SSF52343">
    <property type="entry name" value="Ferredoxin reductase-like, C-terminal NADP-linked domain"/>
    <property type="match status" value="1"/>
</dbReference>
<evidence type="ECO:0000256" key="10">
    <source>
        <dbReference type="ARBA" id="ARBA00023065"/>
    </source>
</evidence>
<dbReference type="Pfam" id="PF08022">
    <property type="entry name" value="FAD_binding_8"/>
    <property type="match status" value="1"/>
</dbReference>
<evidence type="ECO:0000313" key="16">
    <source>
        <dbReference type="EMBL" id="KAK4541687.1"/>
    </source>
</evidence>
<comment type="similarity">
    <text evidence="2">Belongs to the ferric reductase (FRE) family.</text>
</comment>
<evidence type="ECO:0000259" key="15">
    <source>
        <dbReference type="PROSITE" id="PS51384"/>
    </source>
</evidence>
<gene>
    <name evidence="16" type="ORF">LTR36_007396</name>
</gene>
<evidence type="ECO:0000256" key="2">
    <source>
        <dbReference type="ARBA" id="ARBA00006278"/>
    </source>
</evidence>
<keyword evidence="17" id="KW-1185">Reference proteome</keyword>
<keyword evidence="14" id="KW-0732">Signal</keyword>
<evidence type="ECO:0000256" key="9">
    <source>
        <dbReference type="ARBA" id="ARBA00023002"/>
    </source>
</evidence>
<evidence type="ECO:0000256" key="1">
    <source>
        <dbReference type="ARBA" id="ARBA00004651"/>
    </source>
</evidence>
<dbReference type="InterPro" id="IPR017938">
    <property type="entry name" value="Riboflavin_synthase-like_b-brl"/>
</dbReference>
<comment type="subcellular location">
    <subcellularLocation>
        <location evidence="1">Cell membrane</location>
        <topology evidence="1">Multi-pass membrane protein</topology>
    </subcellularLocation>
</comment>
<feature type="transmembrane region" description="Helical" evidence="13">
    <location>
        <begin position="42"/>
        <end position="62"/>
    </location>
</feature>
<evidence type="ECO:0000256" key="4">
    <source>
        <dbReference type="ARBA" id="ARBA00022448"/>
    </source>
</evidence>
<evidence type="ECO:0000256" key="7">
    <source>
        <dbReference type="ARBA" id="ARBA00022982"/>
    </source>
</evidence>
<reference evidence="16 17" key="1">
    <citation type="submission" date="2021-11" db="EMBL/GenBank/DDBJ databases">
        <title>Black yeast isolated from Biological Soil Crust.</title>
        <authorList>
            <person name="Kurbessoian T."/>
        </authorList>
    </citation>
    <scope>NUCLEOTIDE SEQUENCE [LARGE SCALE GENOMIC DNA]</scope>
    <source>
        <strain evidence="16 17">CCFEE 5522</strain>
    </source>
</reference>
<dbReference type="InterPro" id="IPR039261">
    <property type="entry name" value="FNR_nucleotide-bd"/>
</dbReference>
<dbReference type="GO" id="GO:0006879">
    <property type="term" value="P:intracellular iron ion homeostasis"/>
    <property type="evidence" value="ECO:0007669"/>
    <property type="project" value="TreeGrafter"/>
</dbReference>
<protein>
    <recommendedName>
        <fullName evidence="3">ferric-chelate reductase (NADPH)</fullName>
        <ecNumber evidence="3">1.16.1.9</ecNumber>
    </recommendedName>
</protein>
<dbReference type="GO" id="GO:0015677">
    <property type="term" value="P:copper ion import"/>
    <property type="evidence" value="ECO:0007669"/>
    <property type="project" value="TreeGrafter"/>
</dbReference>
<feature type="transmembrane region" description="Helical" evidence="13">
    <location>
        <begin position="162"/>
        <end position="180"/>
    </location>
</feature>
<dbReference type="GO" id="GO:0005886">
    <property type="term" value="C:plasma membrane"/>
    <property type="evidence" value="ECO:0007669"/>
    <property type="project" value="UniProtKB-SubCell"/>
</dbReference>
<dbReference type="InterPro" id="IPR013130">
    <property type="entry name" value="Fe3_Rdtase_TM_dom"/>
</dbReference>
<keyword evidence="5" id="KW-1003">Cell membrane</keyword>
<dbReference type="SUPFAM" id="SSF63380">
    <property type="entry name" value="Riboflavin synthase domain-like"/>
    <property type="match status" value="1"/>
</dbReference>
<keyword evidence="10" id="KW-0406">Ion transport</keyword>
<dbReference type="InterPro" id="IPR013112">
    <property type="entry name" value="FAD-bd_8"/>
</dbReference>
<feature type="transmembrane region" description="Helical" evidence="13">
    <location>
        <begin position="130"/>
        <end position="150"/>
    </location>
</feature>
<comment type="caution">
    <text evidence="16">The sequence shown here is derived from an EMBL/GenBank/DDBJ whole genome shotgun (WGS) entry which is preliminary data.</text>
</comment>
<feature type="transmembrane region" description="Helical" evidence="13">
    <location>
        <begin position="271"/>
        <end position="291"/>
    </location>
</feature>
<accession>A0AAV9J9X0</accession>
<dbReference type="PROSITE" id="PS51384">
    <property type="entry name" value="FAD_FR"/>
    <property type="match status" value="1"/>
</dbReference>
<keyword evidence="6 13" id="KW-0812">Transmembrane</keyword>
<dbReference type="Proteomes" id="UP001324427">
    <property type="component" value="Unassembled WGS sequence"/>
</dbReference>
<feature type="transmembrane region" description="Helical" evidence="13">
    <location>
        <begin position="239"/>
        <end position="259"/>
    </location>
</feature>
<evidence type="ECO:0000256" key="8">
    <source>
        <dbReference type="ARBA" id="ARBA00022989"/>
    </source>
</evidence>
<dbReference type="InterPro" id="IPR013121">
    <property type="entry name" value="Fe_red_NAD-bd_6"/>
</dbReference>
<sequence>MSTQSIALLAAALPYALAEGSSSSYEPSAADTENIRICKYTAWTWAAIVAAILVYRWTLYLLHHVRTLANLNHGTTSDGRQRYFSIPDENHAMAKRHLLSAPLVRKRHNREFHLSAALNVGTLPGRLQTLFLVGYLAMNIAFCVITINWHDTKSFYDDGRNRTGVLAVLNMIPLFLLAGRNNPLIWLLDISFDTYNLMHRWIGRIVVIEAVAHTAFWMAGKIALKGAKGWLMIEAAMAGSQLILTGTIGVCAFIAILVQSPSIIRHAFYETFLHIHIALVIVATAAVWVHLKSLPQQALLLGAITCWAIERFLRLWKLVRNNTGNGVTKAEVEALPGDAVRITLRIAKPWKFKPGQHVYMYMPSVGLWTSHPFSLAWSDDQTDFSNEKALPINRQDIFAARKTTMSLIVRRRTGFTDKMWRKAEMSPGGKFVTTAFVEGPYGNQSFQSYGTVMLFAAGVGITHQVPHVRDLVAAYSNGTCATRKVVLVWIIQSPEHLEWIRPWMTQILGMDKRRDILKILLFVTRPRSHKEIHSPSSSVQMFPGKPDIGALIEKEQTTQVGAMAVSVCGTGSLSDDVRKATRDRCQRTEIDFSEEAFSW</sequence>
<evidence type="ECO:0000313" key="17">
    <source>
        <dbReference type="Proteomes" id="UP001324427"/>
    </source>
</evidence>
<keyword evidence="11 13" id="KW-0472">Membrane</keyword>
<dbReference type="EMBL" id="JAVFHQ010000049">
    <property type="protein sequence ID" value="KAK4541687.1"/>
    <property type="molecule type" value="Genomic_DNA"/>
</dbReference>
<keyword evidence="8 13" id="KW-1133">Transmembrane helix</keyword>
<dbReference type="InterPro" id="IPR051410">
    <property type="entry name" value="Ferric/Cupric_Reductase"/>
</dbReference>
<feature type="chain" id="PRO_5043765428" description="ferric-chelate reductase (NADPH)" evidence="14">
    <location>
        <begin position="19"/>
        <end position="599"/>
    </location>
</feature>
<dbReference type="CDD" id="cd06186">
    <property type="entry name" value="NOX_Duox_like_FAD_NADP"/>
    <property type="match status" value="1"/>
</dbReference>
<feature type="domain" description="FAD-binding FR-type" evidence="15">
    <location>
        <begin position="311"/>
        <end position="447"/>
    </location>
</feature>
<dbReference type="PANTHER" id="PTHR32361">
    <property type="entry name" value="FERRIC/CUPRIC REDUCTASE TRANSMEMBRANE COMPONENT"/>
    <property type="match status" value="1"/>
</dbReference>
<evidence type="ECO:0000256" key="5">
    <source>
        <dbReference type="ARBA" id="ARBA00022475"/>
    </source>
</evidence>
<evidence type="ECO:0000256" key="13">
    <source>
        <dbReference type="SAM" id="Phobius"/>
    </source>
</evidence>
<evidence type="ECO:0000256" key="3">
    <source>
        <dbReference type="ARBA" id="ARBA00012668"/>
    </source>
</evidence>
<feature type="signal peptide" evidence="14">
    <location>
        <begin position="1"/>
        <end position="18"/>
    </location>
</feature>
<proteinExistence type="inferred from homology"/>
<dbReference type="EC" id="1.16.1.9" evidence="3"/>
<evidence type="ECO:0000256" key="14">
    <source>
        <dbReference type="SAM" id="SignalP"/>
    </source>
</evidence>
<dbReference type="SFLD" id="SFLDG01168">
    <property type="entry name" value="Ferric_reductase_subgroup_(FRE"/>
    <property type="match status" value="1"/>
</dbReference>
<dbReference type="SFLD" id="SFLDS00052">
    <property type="entry name" value="Ferric_Reductase_Domain"/>
    <property type="match status" value="1"/>
</dbReference>
<dbReference type="PANTHER" id="PTHR32361:SF24">
    <property type="entry name" value="REDUCTASE, PUTATIVE (AFU_ORTHOLOGUE AFUA_3G10820)-RELATED"/>
    <property type="match status" value="1"/>
</dbReference>
<evidence type="ECO:0000256" key="12">
    <source>
        <dbReference type="ARBA" id="ARBA00048483"/>
    </source>
</evidence>
<evidence type="ECO:0000256" key="11">
    <source>
        <dbReference type="ARBA" id="ARBA00023136"/>
    </source>
</evidence>
<dbReference type="Pfam" id="PF08030">
    <property type="entry name" value="NAD_binding_6"/>
    <property type="match status" value="1"/>
</dbReference>
<keyword evidence="9" id="KW-0560">Oxidoreductase</keyword>
<evidence type="ECO:0000256" key="6">
    <source>
        <dbReference type="ARBA" id="ARBA00022692"/>
    </source>
</evidence>
<dbReference type="InterPro" id="IPR017927">
    <property type="entry name" value="FAD-bd_FR_type"/>
</dbReference>
<organism evidence="16 17">
    <name type="scientific">Oleoguttula mirabilis</name>
    <dbReference type="NCBI Taxonomy" id="1507867"/>
    <lineage>
        <taxon>Eukaryota</taxon>
        <taxon>Fungi</taxon>
        <taxon>Dikarya</taxon>
        <taxon>Ascomycota</taxon>
        <taxon>Pezizomycotina</taxon>
        <taxon>Dothideomycetes</taxon>
        <taxon>Dothideomycetidae</taxon>
        <taxon>Mycosphaerellales</taxon>
        <taxon>Teratosphaeriaceae</taxon>
        <taxon>Oleoguttula</taxon>
    </lineage>
</organism>
<keyword evidence="7" id="KW-0249">Electron transport</keyword>
<dbReference type="AlphaFoldDB" id="A0AAV9J9X0"/>
<comment type="catalytic activity">
    <reaction evidence="12">
        <text>2 a Fe(II)-siderophore + NADP(+) + H(+) = 2 a Fe(III)-siderophore + NADPH</text>
        <dbReference type="Rhea" id="RHEA:28795"/>
        <dbReference type="Rhea" id="RHEA-COMP:11342"/>
        <dbReference type="Rhea" id="RHEA-COMP:11344"/>
        <dbReference type="ChEBI" id="CHEBI:15378"/>
        <dbReference type="ChEBI" id="CHEBI:29033"/>
        <dbReference type="ChEBI" id="CHEBI:29034"/>
        <dbReference type="ChEBI" id="CHEBI:57783"/>
        <dbReference type="ChEBI" id="CHEBI:58349"/>
        <dbReference type="EC" id="1.16.1.9"/>
    </reaction>
</comment>
<dbReference type="GO" id="GO:0006826">
    <property type="term" value="P:iron ion transport"/>
    <property type="evidence" value="ECO:0007669"/>
    <property type="project" value="TreeGrafter"/>
</dbReference>
<name>A0AAV9J9X0_9PEZI</name>